<accession>A0A5K4F8E7</accession>
<evidence type="ECO:0000313" key="6">
    <source>
        <dbReference type="WBParaSite" id="Smp_333040.1"/>
    </source>
</evidence>
<evidence type="ECO:0000256" key="2">
    <source>
        <dbReference type="ARBA" id="ARBA00022980"/>
    </source>
</evidence>
<dbReference type="InterPro" id="IPR000754">
    <property type="entry name" value="Ribosomal_uS9"/>
</dbReference>
<comment type="similarity">
    <text evidence="1">Belongs to the universal ribosomal protein uS9 family.</text>
</comment>
<dbReference type="Gene3D" id="3.30.230.10">
    <property type="match status" value="1"/>
</dbReference>
<dbReference type="STRING" id="6183.A0A5K4F8E7"/>
<proteinExistence type="inferred from homology"/>
<dbReference type="GO" id="GO:0005763">
    <property type="term" value="C:mitochondrial small ribosomal subunit"/>
    <property type="evidence" value="ECO:0007669"/>
    <property type="project" value="TreeGrafter"/>
</dbReference>
<keyword evidence="2" id="KW-0689">Ribosomal protein</keyword>
<dbReference type="PANTHER" id="PTHR21569">
    <property type="entry name" value="RIBOSOMAL PROTEIN S9"/>
    <property type="match status" value="1"/>
</dbReference>
<dbReference type="GO" id="GO:0006412">
    <property type="term" value="P:translation"/>
    <property type="evidence" value="ECO:0007669"/>
    <property type="project" value="InterPro"/>
</dbReference>
<dbReference type="InParanoid" id="A0A5K4F8E7"/>
<dbReference type="WBParaSite" id="Smp_333040.1">
    <property type="protein sequence ID" value="Smp_333040.1"/>
    <property type="gene ID" value="Smp_333040"/>
</dbReference>
<keyword evidence="3" id="KW-0687">Ribonucleoprotein</keyword>
<dbReference type="GO" id="GO:0003723">
    <property type="term" value="F:RNA binding"/>
    <property type="evidence" value="ECO:0007669"/>
    <property type="project" value="TreeGrafter"/>
</dbReference>
<feature type="compositionally biased region" description="Basic residues" evidence="4">
    <location>
        <begin position="372"/>
        <end position="386"/>
    </location>
</feature>
<evidence type="ECO:0000256" key="4">
    <source>
        <dbReference type="SAM" id="MobiDB-lite"/>
    </source>
</evidence>
<reference evidence="6" key="2">
    <citation type="submission" date="2019-11" db="UniProtKB">
        <authorList>
            <consortium name="WormBaseParasite"/>
        </authorList>
    </citation>
    <scope>IDENTIFICATION</scope>
    <source>
        <strain evidence="6">Puerto Rican</strain>
    </source>
</reference>
<dbReference type="GO" id="GO:0003735">
    <property type="term" value="F:structural constituent of ribosome"/>
    <property type="evidence" value="ECO:0007669"/>
    <property type="project" value="InterPro"/>
</dbReference>
<evidence type="ECO:0000256" key="1">
    <source>
        <dbReference type="ARBA" id="ARBA00005251"/>
    </source>
</evidence>
<dbReference type="InterPro" id="IPR020568">
    <property type="entry name" value="Ribosomal_Su5_D2-typ_SF"/>
</dbReference>
<dbReference type="FunCoup" id="A0A5K4F8E7">
    <property type="interactions" value="894"/>
</dbReference>
<evidence type="ECO:0000256" key="3">
    <source>
        <dbReference type="ARBA" id="ARBA00023274"/>
    </source>
</evidence>
<feature type="region of interest" description="Disordered" evidence="4">
    <location>
        <begin position="367"/>
        <end position="386"/>
    </location>
</feature>
<protein>
    <submittedName>
        <fullName evidence="6">28S ribosomal protein S9, mitochondrial</fullName>
    </submittedName>
</protein>
<dbReference type="SUPFAM" id="SSF54211">
    <property type="entry name" value="Ribosomal protein S5 domain 2-like"/>
    <property type="match status" value="1"/>
</dbReference>
<reference evidence="5" key="1">
    <citation type="journal article" date="2012" name="PLoS Negl. Trop. Dis.">
        <title>A systematically improved high quality genome and transcriptome of the human blood fluke Schistosoma mansoni.</title>
        <authorList>
            <person name="Protasio A.V."/>
            <person name="Tsai I.J."/>
            <person name="Babbage A."/>
            <person name="Nichol S."/>
            <person name="Hunt M."/>
            <person name="Aslett M.A."/>
            <person name="De Silva N."/>
            <person name="Velarde G.S."/>
            <person name="Anderson T.J."/>
            <person name="Clark R.C."/>
            <person name="Davidson C."/>
            <person name="Dillon G.P."/>
            <person name="Holroyd N.E."/>
            <person name="LoVerde P.T."/>
            <person name="Lloyd C."/>
            <person name="McQuillan J."/>
            <person name="Oliveira G."/>
            <person name="Otto T.D."/>
            <person name="Parker-Manuel S.J."/>
            <person name="Quail M.A."/>
            <person name="Wilson R.A."/>
            <person name="Zerlotini A."/>
            <person name="Dunne D.W."/>
            <person name="Berriman M."/>
        </authorList>
    </citation>
    <scope>NUCLEOTIDE SEQUENCE [LARGE SCALE GENOMIC DNA]</scope>
    <source>
        <strain evidence="5">Puerto Rican</strain>
    </source>
</reference>
<dbReference type="PANTHER" id="PTHR21569:SF1">
    <property type="entry name" value="SMALL RIBOSOMAL SUBUNIT PROTEIN US9M"/>
    <property type="match status" value="1"/>
</dbReference>
<dbReference type="InterPro" id="IPR014721">
    <property type="entry name" value="Ribsml_uS5_D2-typ_fold_subgr"/>
</dbReference>
<sequence length="386" mass="44303">MTSGSKTMFALHRLTSLFAFRRYFQAFYRARSLSLETPNLGKINSVKNYLKNIEKNEMALSIEKKEYESGRKFLAQIMGYDPVHFTPEQVNEAIEYLLPSSLFTKRARPVFKEPHLVFPPQKQLQCDINGRPVNSYFYTTHQNFYKIMNEATYKLEEIKHHADQSYFDRTTIKPTLKEVHCATSSDFMSKINLMKMINETISDAQYKQWLVLMKRLSEHPLSYLVEEFIQRFKAQICGPTSEIKFPEPFLDSVTNRKCVQAFGQKKNSFAEVTLYMPGTGDVTVNGARLLEVFPELGNREQIVFPLQQTNTVGKVDIIATVSGDGSSSLANALRLAIARCLASMLPIDQGKNRLLVTGLLSQDNRFAERKQPGQRKARKKPIWKAR</sequence>
<evidence type="ECO:0000313" key="5">
    <source>
        <dbReference type="Proteomes" id="UP000008854"/>
    </source>
</evidence>
<name>A0A5K4F8E7_SCHMA</name>
<dbReference type="AlphaFoldDB" id="A0A5K4F8E7"/>
<organism evidence="5 6">
    <name type="scientific">Schistosoma mansoni</name>
    <name type="common">Blood fluke</name>
    <dbReference type="NCBI Taxonomy" id="6183"/>
    <lineage>
        <taxon>Eukaryota</taxon>
        <taxon>Metazoa</taxon>
        <taxon>Spiralia</taxon>
        <taxon>Lophotrochozoa</taxon>
        <taxon>Platyhelminthes</taxon>
        <taxon>Trematoda</taxon>
        <taxon>Digenea</taxon>
        <taxon>Strigeidida</taxon>
        <taxon>Schistosomatoidea</taxon>
        <taxon>Schistosomatidae</taxon>
        <taxon>Schistosoma</taxon>
    </lineage>
</organism>
<dbReference type="Pfam" id="PF00380">
    <property type="entry name" value="Ribosomal_S9"/>
    <property type="match status" value="1"/>
</dbReference>
<dbReference type="Proteomes" id="UP000008854">
    <property type="component" value="Unassembled WGS sequence"/>
</dbReference>
<keyword evidence="5" id="KW-1185">Reference proteome</keyword>